<organism evidence="5 6">
    <name type="scientific">Methanooceanicella nereidis</name>
    <dbReference type="NCBI Taxonomy" id="2052831"/>
    <lineage>
        <taxon>Archaea</taxon>
        <taxon>Methanobacteriati</taxon>
        <taxon>Methanobacteriota</taxon>
        <taxon>Stenosarchaea group</taxon>
        <taxon>Methanomicrobia</taxon>
        <taxon>Methanocellales</taxon>
        <taxon>Methanocellaceae</taxon>
        <taxon>Methanooceanicella</taxon>
    </lineage>
</organism>
<accession>A0AAP2W5I6</accession>
<dbReference type="InterPro" id="IPR035965">
    <property type="entry name" value="PAS-like_dom_sf"/>
</dbReference>
<dbReference type="PANTHER" id="PTHR43065">
    <property type="entry name" value="SENSOR HISTIDINE KINASE"/>
    <property type="match status" value="1"/>
</dbReference>
<dbReference type="Pfam" id="PF08447">
    <property type="entry name" value="PAS_3"/>
    <property type="match status" value="1"/>
</dbReference>
<dbReference type="SMART" id="SM00387">
    <property type="entry name" value="HATPase_c"/>
    <property type="match status" value="1"/>
</dbReference>
<dbReference type="InterPro" id="IPR013655">
    <property type="entry name" value="PAS_fold_3"/>
</dbReference>
<evidence type="ECO:0000313" key="5">
    <source>
        <dbReference type="EMBL" id="MCD1295545.1"/>
    </source>
</evidence>
<dbReference type="InterPro" id="IPR036890">
    <property type="entry name" value="HATPase_C_sf"/>
</dbReference>
<dbReference type="Gene3D" id="3.30.450.20">
    <property type="entry name" value="PAS domain"/>
    <property type="match status" value="3"/>
</dbReference>
<dbReference type="SMART" id="SM00091">
    <property type="entry name" value="PAS"/>
    <property type="match status" value="3"/>
</dbReference>
<dbReference type="InterPro" id="IPR003594">
    <property type="entry name" value="HATPase_dom"/>
</dbReference>
<dbReference type="PROSITE" id="PS50109">
    <property type="entry name" value="HIS_KIN"/>
    <property type="match status" value="1"/>
</dbReference>
<dbReference type="SUPFAM" id="SSF55785">
    <property type="entry name" value="PYP-like sensor domain (PAS domain)"/>
    <property type="match status" value="3"/>
</dbReference>
<evidence type="ECO:0008006" key="7">
    <source>
        <dbReference type="Google" id="ProtNLM"/>
    </source>
</evidence>
<evidence type="ECO:0000256" key="1">
    <source>
        <dbReference type="SAM" id="Coils"/>
    </source>
</evidence>
<keyword evidence="1" id="KW-0175">Coiled coil</keyword>
<dbReference type="SMART" id="SM00086">
    <property type="entry name" value="PAC"/>
    <property type="match status" value="3"/>
</dbReference>
<dbReference type="InterPro" id="IPR000014">
    <property type="entry name" value="PAS"/>
</dbReference>
<protein>
    <recommendedName>
        <fullName evidence="7">PAS domain S-box-containing protein</fullName>
    </recommendedName>
</protein>
<feature type="domain" description="PAC" evidence="4">
    <location>
        <begin position="253"/>
        <end position="303"/>
    </location>
</feature>
<evidence type="ECO:0000259" key="2">
    <source>
        <dbReference type="PROSITE" id="PS50109"/>
    </source>
</evidence>
<dbReference type="Pfam" id="PF07568">
    <property type="entry name" value="HisKA_2"/>
    <property type="match status" value="1"/>
</dbReference>
<evidence type="ECO:0000259" key="3">
    <source>
        <dbReference type="PROSITE" id="PS50112"/>
    </source>
</evidence>
<dbReference type="InterPro" id="IPR001610">
    <property type="entry name" value="PAC"/>
</dbReference>
<feature type="domain" description="PAC" evidence="4">
    <location>
        <begin position="129"/>
        <end position="179"/>
    </location>
</feature>
<dbReference type="InterPro" id="IPR000700">
    <property type="entry name" value="PAS-assoc_C"/>
</dbReference>
<feature type="domain" description="PAC" evidence="4">
    <location>
        <begin position="372"/>
        <end position="422"/>
    </location>
</feature>
<dbReference type="NCBIfam" id="TIGR00229">
    <property type="entry name" value="sensory_box"/>
    <property type="match status" value="3"/>
</dbReference>
<comment type="caution">
    <text evidence="5">The sequence shown here is derived from an EMBL/GenBank/DDBJ whole genome shotgun (WGS) entry which is preliminary data.</text>
</comment>
<evidence type="ECO:0000313" key="6">
    <source>
        <dbReference type="Proteomes" id="UP001320159"/>
    </source>
</evidence>
<feature type="coiled-coil region" evidence="1">
    <location>
        <begin position="13"/>
        <end position="57"/>
    </location>
</feature>
<dbReference type="Proteomes" id="UP001320159">
    <property type="component" value="Unassembled WGS sequence"/>
</dbReference>
<dbReference type="InterPro" id="IPR011495">
    <property type="entry name" value="Sig_transdc_His_kin_sub2_dim/P"/>
</dbReference>
<feature type="domain" description="Histidine kinase" evidence="2">
    <location>
        <begin position="537"/>
        <end position="625"/>
    </location>
</feature>
<gene>
    <name evidence="5" type="ORF">CUJ83_11095</name>
</gene>
<feature type="domain" description="PAS" evidence="3">
    <location>
        <begin position="54"/>
        <end position="102"/>
    </location>
</feature>
<reference evidence="5 6" key="1">
    <citation type="submission" date="2017-11" db="EMBL/GenBank/DDBJ databases">
        <title>Isolation and Characterization of Family Methanocellaceae Species from Potential Methane Hydrate Area Offshore Southwestern Taiwan.</title>
        <authorList>
            <person name="Zhang W.-L."/>
            <person name="Chen W.-C."/>
            <person name="Lai M.-C."/>
            <person name="Chen S.-C."/>
        </authorList>
    </citation>
    <scope>NUCLEOTIDE SEQUENCE [LARGE SCALE GENOMIC DNA]</scope>
    <source>
        <strain evidence="5 6">CWC-04</strain>
    </source>
</reference>
<feature type="domain" description="PAS" evidence="3">
    <location>
        <begin position="200"/>
        <end position="249"/>
    </location>
</feature>
<dbReference type="EMBL" id="PGCK01000009">
    <property type="protein sequence ID" value="MCD1295545.1"/>
    <property type="molecule type" value="Genomic_DNA"/>
</dbReference>
<dbReference type="CDD" id="cd00130">
    <property type="entry name" value="PAS"/>
    <property type="match status" value="3"/>
</dbReference>
<dbReference type="SUPFAM" id="SSF55874">
    <property type="entry name" value="ATPase domain of HSP90 chaperone/DNA topoisomerase II/histidine kinase"/>
    <property type="match status" value="1"/>
</dbReference>
<name>A0AAP2W5I6_9EURY</name>
<keyword evidence="6" id="KW-1185">Reference proteome</keyword>
<evidence type="ECO:0000259" key="4">
    <source>
        <dbReference type="PROSITE" id="PS50113"/>
    </source>
</evidence>
<sequence>MIFVFQEKQGGTVKDDEKTRDELIGEIRVLREQIKNLSELNEKSRQVEEELKSSEEKFKALFEYAPDAYYINDLKGNFLDGNRAAEKLIGYDRSELIGKNMLGLRILPFNQILKVSGILAKNVMGISTGPDEIDLYRKDGAHVTIEVRAIPIKMKGQLVVLGIARDITERRSSEYALRESEEKFRVLSETSISAIFLHRGEKLIYANPAAEKMTGYSKEELLNMKFSDIVHPDFKKLVEDRAYSRLQGKSVPSRYEFKILTKSGEGRWADVTASIIEYKGKPSVMATIFDNTERKKDEEELQLTQFAIDRFKDAALWIAPDASILNVNIRACEMLGYSRDELLKMKIFDIDKSTKEKSWNKCWNHLKKIRSSTKELEYITKDGVIFPAEVTANFLDFNGRELNFAIVRDITERKRAEIQILKSLNEKEVLLKEIHHRVKNNLQIISSLLNLQKEYIKDKEALDIFIESQNRVKTMALIHEKLYQSNDLARIDFNEYLKGLTAYMFRSYGIDKTVIGLDISVKNIFLNIDMAVPCALIINELISNSLKHAFPEDMKGEINIEMSMNGSMSLVFSDNGIGLPDGFDFRNTTSLGFQLVNVLTEQLNGSIELDGRNGTKFTIEFPAFIE</sequence>
<dbReference type="AlphaFoldDB" id="A0AAP2W5I6"/>
<dbReference type="Pfam" id="PF13426">
    <property type="entry name" value="PAS_9"/>
    <property type="match status" value="2"/>
</dbReference>
<proteinExistence type="predicted"/>
<dbReference type="Gene3D" id="3.30.565.10">
    <property type="entry name" value="Histidine kinase-like ATPase, C-terminal domain"/>
    <property type="match status" value="1"/>
</dbReference>
<dbReference type="Pfam" id="PF02518">
    <property type="entry name" value="HATPase_c"/>
    <property type="match status" value="1"/>
</dbReference>
<dbReference type="PANTHER" id="PTHR43065:SF23">
    <property type="entry name" value="SENSOR HISTIDINE KINASE PDTAS"/>
    <property type="match status" value="1"/>
</dbReference>
<dbReference type="PROSITE" id="PS50112">
    <property type="entry name" value="PAS"/>
    <property type="match status" value="2"/>
</dbReference>
<dbReference type="PROSITE" id="PS50113">
    <property type="entry name" value="PAC"/>
    <property type="match status" value="3"/>
</dbReference>
<dbReference type="InterPro" id="IPR005467">
    <property type="entry name" value="His_kinase_dom"/>
</dbReference>